<protein>
    <recommendedName>
        <fullName evidence="3">Carboxypeptidase family protein</fullName>
    </recommendedName>
</protein>
<dbReference type="Proteomes" id="UP000316167">
    <property type="component" value="Unassembled WGS sequence"/>
</dbReference>
<gene>
    <name evidence="1" type="ORF">IQ13_4214</name>
</gene>
<sequence>MKQAIIIITLLLHVLWSCNKGIEADNQYLRGRLFLLDTITQSSNGIPIANRKVLLTIPGDSLNYLYSTKTDADGYFSFTLLADGQNEFILRTFDSTKGYIYQSRKEVKRGQTNVVLVEQLDETLQNGFVLKTTDESGNSLQGTKVYFYKSLSLAVQNSPAGAVDSFMSIKDGKLYKLRVTPGLYYVNALKTIDTATFQRSLKQIIIPSTGFLYDSIQLNRKITNYRNGFTLVVMDSLGGFVPNASVYLYNSQVLAASNSPLGVFESFPTDNLGKKTRYDLPAGDYYINVSKVLSDTIVYHSLVNKLVLPSSGFINDTIIVKRKR</sequence>
<dbReference type="OrthoDB" id="669007at2"/>
<accession>A0A562S9E2</accession>
<dbReference type="SUPFAM" id="SSF49478">
    <property type="entry name" value="Cna protein B-type domain"/>
    <property type="match status" value="1"/>
</dbReference>
<evidence type="ECO:0000313" key="2">
    <source>
        <dbReference type="Proteomes" id="UP000316167"/>
    </source>
</evidence>
<name>A0A562S9E2_9BACT</name>
<organism evidence="1 2">
    <name type="scientific">Lacibacter cauensis</name>
    <dbReference type="NCBI Taxonomy" id="510947"/>
    <lineage>
        <taxon>Bacteria</taxon>
        <taxon>Pseudomonadati</taxon>
        <taxon>Bacteroidota</taxon>
        <taxon>Chitinophagia</taxon>
        <taxon>Chitinophagales</taxon>
        <taxon>Chitinophagaceae</taxon>
        <taxon>Lacibacter</taxon>
    </lineage>
</organism>
<dbReference type="RefSeq" id="WP_144888670.1">
    <property type="nucleotide sequence ID" value="NZ_VLLE01000008.1"/>
</dbReference>
<dbReference type="EMBL" id="VLLE01000008">
    <property type="protein sequence ID" value="TWI77972.1"/>
    <property type="molecule type" value="Genomic_DNA"/>
</dbReference>
<proteinExistence type="predicted"/>
<dbReference type="AlphaFoldDB" id="A0A562S9E2"/>
<reference evidence="1 2" key="1">
    <citation type="journal article" date="2015" name="Stand. Genomic Sci.">
        <title>Genomic Encyclopedia of Bacterial and Archaeal Type Strains, Phase III: the genomes of soil and plant-associated and newly described type strains.</title>
        <authorList>
            <person name="Whitman W.B."/>
            <person name="Woyke T."/>
            <person name="Klenk H.P."/>
            <person name="Zhou Y."/>
            <person name="Lilburn T.G."/>
            <person name="Beck B.J."/>
            <person name="De Vos P."/>
            <person name="Vandamme P."/>
            <person name="Eisen J.A."/>
            <person name="Garrity G."/>
            <person name="Hugenholtz P."/>
            <person name="Kyrpides N.C."/>
        </authorList>
    </citation>
    <scope>NUCLEOTIDE SEQUENCE [LARGE SCALE GENOMIC DNA]</scope>
    <source>
        <strain evidence="1 2">CGMCC 1.7271</strain>
    </source>
</reference>
<evidence type="ECO:0000313" key="1">
    <source>
        <dbReference type="EMBL" id="TWI77972.1"/>
    </source>
</evidence>
<keyword evidence="2" id="KW-1185">Reference proteome</keyword>
<comment type="caution">
    <text evidence="1">The sequence shown here is derived from an EMBL/GenBank/DDBJ whole genome shotgun (WGS) entry which is preliminary data.</text>
</comment>
<evidence type="ECO:0008006" key="3">
    <source>
        <dbReference type="Google" id="ProtNLM"/>
    </source>
</evidence>